<name>T1CA82_9ZZZZ</name>
<dbReference type="EMBL" id="AUZX01004548">
    <property type="protein sequence ID" value="EQD70502.1"/>
    <property type="molecule type" value="Genomic_DNA"/>
</dbReference>
<organism evidence="3">
    <name type="scientific">mine drainage metagenome</name>
    <dbReference type="NCBI Taxonomy" id="410659"/>
    <lineage>
        <taxon>unclassified sequences</taxon>
        <taxon>metagenomes</taxon>
        <taxon>ecological metagenomes</taxon>
    </lineage>
</organism>
<proteinExistence type="predicted"/>
<dbReference type="AlphaFoldDB" id="T1CA82"/>
<evidence type="ECO:0000313" key="3">
    <source>
        <dbReference type="EMBL" id="EQD63370.1"/>
    </source>
</evidence>
<dbReference type="EMBL" id="AUZZ01001630">
    <property type="protein sequence ID" value="EQD63370.1"/>
    <property type="molecule type" value="Genomic_DNA"/>
</dbReference>
<dbReference type="SUPFAM" id="SSF47823">
    <property type="entry name" value="lambda integrase-like, N-terminal domain"/>
    <property type="match status" value="1"/>
</dbReference>
<protein>
    <submittedName>
        <fullName evidence="3">Cointegrate resolution protein S</fullName>
    </submittedName>
</protein>
<comment type="caution">
    <text evidence="3">The sequence shown here is derived from an EMBL/GenBank/DDBJ whole genome shotgun (WGS) entry which is preliminary data.</text>
</comment>
<dbReference type="GO" id="GO:0003677">
    <property type="term" value="F:DNA binding"/>
    <property type="evidence" value="ECO:0007669"/>
    <property type="project" value="UniProtKB-KW"/>
</dbReference>
<dbReference type="InterPro" id="IPR044068">
    <property type="entry name" value="CB"/>
</dbReference>
<evidence type="ECO:0000313" key="4">
    <source>
        <dbReference type="EMBL" id="EQD70502.1"/>
    </source>
</evidence>
<sequence length="148" mass="16447">MSNLERYLDAATRANTQRSYDNAVRHFEVEAGRLLPATPDQFAQYLSDYAESLAVTTLRQRLAALGRWHRDHGFVDPIHTALVRKTIKGIAAIHGEQAKQAAPLALVQVGQVADWLETAIAAAHERGDAESALRHTRDRAWLLALVEN</sequence>
<evidence type="ECO:0000256" key="1">
    <source>
        <dbReference type="ARBA" id="ARBA00023125"/>
    </source>
</evidence>
<keyword evidence="1" id="KW-0238">DNA-binding</keyword>
<dbReference type="Gene3D" id="1.10.150.130">
    <property type="match status" value="1"/>
</dbReference>
<dbReference type="InterPro" id="IPR010998">
    <property type="entry name" value="Integrase_recombinase_N"/>
</dbReference>
<reference evidence="3" key="2">
    <citation type="journal article" date="2014" name="ISME J.">
        <title>Microbial stratification in low pH oxic and suboxic macroscopic growths along an acid mine drainage.</title>
        <authorList>
            <person name="Mendez-Garcia C."/>
            <person name="Mesa V."/>
            <person name="Sprenger R.R."/>
            <person name="Richter M."/>
            <person name="Diez M.S."/>
            <person name="Solano J."/>
            <person name="Bargiela R."/>
            <person name="Golyshina O.V."/>
            <person name="Manteca A."/>
            <person name="Ramos J.L."/>
            <person name="Gallego J.R."/>
            <person name="Llorente I."/>
            <person name="Martins Dos Santos V.A."/>
            <person name="Jensen O.N."/>
            <person name="Pelaez A.I."/>
            <person name="Sanchez J."/>
            <person name="Ferrer M."/>
        </authorList>
    </citation>
    <scope>NUCLEOTIDE SEQUENCE</scope>
</reference>
<dbReference type="PROSITE" id="PS51900">
    <property type="entry name" value="CB"/>
    <property type="match status" value="1"/>
</dbReference>
<reference evidence="3" key="1">
    <citation type="submission" date="2013-08" db="EMBL/GenBank/DDBJ databases">
        <authorList>
            <person name="Mendez C."/>
            <person name="Richter M."/>
            <person name="Ferrer M."/>
            <person name="Sanchez J."/>
        </authorList>
    </citation>
    <scope>NUCLEOTIDE SEQUENCE</scope>
</reference>
<gene>
    <name evidence="4" type="ORF">B1A_06258</name>
    <name evidence="3" type="ORF">B2A_02380</name>
</gene>
<feature type="domain" description="Core-binding (CB)" evidence="2">
    <location>
        <begin position="1"/>
        <end position="73"/>
    </location>
</feature>
<accession>T1CA82</accession>
<evidence type="ECO:0000259" key="2">
    <source>
        <dbReference type="PROSITE" id="PS51900"/>
    </source>
</evidence>